<keyword evidence="2" id="KW-0378">Hydrolase</keyword>
<organism evidence="2 3">
    <name type="scientific">Rugamonas rivuli</name>
    <dbReference type="NCBI Taxonomy" id="2743358"/>
    <lineage>
        <taxon>Bacteria</taxon>
        <taxon>Pseudomonadati</taxon>
        <taxon>Pseudomonadota</taxon>
        <taxon>Betaproteobacteria</taxon>
        <taxon>Burkholderiales</taxon>
        <taxon>Oxalobacteraceae</taxon>
        <taxon>Telluria group</taxon>
        <taxon>Rugamonas</taxon>
    </lineage>
</organism>
<dbReference type="Proteomes" id="UP000444318">
    <property type="component" value="Unassembled WGS sequence"/>
</dbReference>
<sequence length="416" mass="45245">MDNITHSIIGFGVGEVVHRSLPDEADAPSQQVRHRLLLVACALASNFPDLDLFLTKLLPNPLGYLLHHRGHTHTALLALPQALLLAALLWLCWPSARALLKASRTARLGLALSVGLGFALHLLMDFTNSYGIHPWYPFDGRWFYGDMVFIVEPLFWVAVGVPMALIMRWRWLRMLGLVCLFAALVVFAGKGYLAWTSFAALLLIASACGAAQLRAGERGRAGLLLALAVSVGFIAVQGVASRAGREQITAALLNADPSVRVMDVAMTAFPSQPLCWAYASVEANEKQGYYRLRRGVASLAPEWLAPLACPAGLVGAPETKQALSPAVQQFGAVLASLPALRILKDKNCQVDAWLRFARMPALMLPTSNLADYRFAATPRGNFTTLHFGETAPCPEGVPGWRYPREDLLSLHPPGKL</sequence>
<feature type="transmembrane region" description="Helical" evidence="1">
    <location>
        <begin position="194"/>
        <end position="211"/>
    </location>
</feature>
<keyword evidence="1" id="KW-0472">Membrane</keyword>
<dbReference type="RefSeq" id="WP_152806611.1">
    <property type="nucleotide sequence ID" value="NZ_WHUF01000004.1"/>
</dbReference>
<reference evidence="2 3" key="1">
    <citation type="submission" date="2019-10" db="EMBL/GenBank/DDBJ databases">
        <title>Two novel species isolated from a subtropical stream in China.</title>
        <authorList>
            <person name="Lu H."/>
        </authorList>
    </citation>
    <scope>NUCLEOTIDE SEQUENCE [LARGE SCALE GENOMIC DNA]</scope>
    <source>
        <strain evidence="2 3">FT103W</strain>
    </source>
</reference>
<evidence type="ECO:0000256" key="1">
    <source>
        <dbReference type="SAM" id="Phobius"/>
    </source>
</evidence>
<dbReference type="AlphaFoldDB" id="A0A843SGK5"/>
<feature type="transmembrane region" description="Helical" evidence="1">
    <location>
        <begin position="223"/>
        <end position="240"/>
    </location>
</feature>
<accession>A0A843SGK5</accession>
<protein>
    <submittedName>
        <fullName evidence="2">Metal-dependent hydrolase</fullName>
    </submittedName>
</protein>
<dbReference type="GO" id="GO:0016787">
    <property type="term" value="F:hydrolase activity"/>
    <property type="evidence" value="ECO:0007669"/>
    <property type="project" value="UniProtKB-KW"/>
</dbReference>
<proteinExistence type="predicted"/>
<dbReference type="PANTHER" id="PTHR40031:SF1">
    <property type="entry name" value="MEMBRANE-BOUND METAL-DEPENDENT HYDROLASE"/>
    <property type="match status" value="1"/>
</dbReference>
<dbReference type="Pfam" id="PF04307">
    <property type="entry name" value="YdjM"/>
    <property type="match status" value="1"/>
</dbReference>
<feature type="transmembrane region" description="Helical" evidence="1">
    <location>
        <begin position="105"/>
        <end position="123"/>
    </location>
</feature>
<keyword evidence="1" id="KW-1133">Transmembrane helix</keyword>
<feature type="transmembrane region" description="Helical" evidence="1">
    <location>
        <begin position="171"/>
        <end position="188"/>
    </location>
</feature>
<gene>
    <name evidence="2" type="ORF">GEV01_17205</name>
</gene>
<name>A0A843SGK5_9BURK</name>
<dbReference type="InterPro" id="IPR007404">
    <property type="entry name" value="YdjM-like"/>
</dbReference>
<dbReference type="PANTHER" id="PTHR40031">
    <property type="entry name" value="HYPOTHETICAL MEMBRANE SPANNING PROTEIN"/>
    <property type="match status" value="1"/>
</dbReference>
<keyword evidence="1" id="KW-0812">Transmembrane</keyword>
<feature type="transmembrane region" description="Helical" evidence="1">
    <location>
        <begin position="74"/>
        <end position="93"/>
    </location>
</feature>
<comment type="caution">
    <text evidence="2">The sequence shown here is derived from an EMBL/GenBank/DDBJ whole genome shotgun (WGS) entry which is preliminary data.</text>
</comment>
<keyword evidence="3" id="KW-1185">Reference proteome</keyword>
<evidence type="ECO:0000313" key="2">
    <source>
        <dbReference type="EMBL" id="MQA21260.1"/>
    </source>
</evidence>
<feature type="transmembrane region" description="Helical" evidence="1">
    <location>
        <begin position="143"/>
        <end position="164"/>
    </location>
</feature>
<dbReference type="EMBL" id="WHUF01000004">
    <property type="protein sequence ID" value="MQA21260.1"/>
    <property type="molecule type" value="Genomic_DNA"/>
</dbReference>
<evidence type="ECO:0000313" key="3">
    <source>
        <dbReference type="Proteomes" id="UP000444318"/>
    </source>
</evidence>
<dbReference type="InterPro" id="IPR053170">
    <property type="entry name" value="Transcription_regulator"/>
</dbReference>